<dbReference type="InterPro" id="IPR032675">
    <property type="entry name" value="LRR_dom_sf"/>
</dbReference>
<gene>
    <name evidence="1" type="ORF">PV07_12698</name>
</gene>
<dbReference type="VEuPathDB" id="FungiDB:PV07_12698"/>
<dbReference type="RefSeq" id="XP_016242106.1">
    <property type="nucleotide sequence ID" value="XM_016400248.1"/>
</dbReference>
<dbReference type="SUPFAM" id="SSF52058">
    <property type="entry name" value="L domain-like"/>
    <property type="match status" value="1"/>
</dbReference>
<protein>
    <recommendedName>
        <fullName evidence="3">F-box domain-containing protein</fullName>
    </recommendedName>
</protein>
<evidence type="ECO:0008006" key="3">
    <source>
        <dbReference type="Google" id="ProtNLM"/>
    </source>
</evidence>
<dbReference type="HOGENOM" id="CLU_595805_0_0_1"/>
<accession>A0A0D2BTY9</accession>
<reference evidence="1 2" key="1">
    <citation type="submission" date="2015-01" db="EMBL/GenBank/DDBJ databases">
        <title>The Genome Sequence of Cladophialophora immunda CBS83496.</title>
        <authorList>
            <consortium name="The Broad Institute Genomics Platform"/>
            <person name="Cuomo C."/>
            <person name="de Hoog S."/>
            <person name="Gorbushina A."/>
            <person name="Stielow B."/>
            <person name="Teixiera M."/>
            <person name="Abouelleil A."/>
            <person name="Chapman S.B."/>
            <person name="Priest M."/>
            <person name="Young S.K."/>
            <person name="Wortman J."/>
            <person name="Nusbaum C."/>
            <person name="Birren B."/>
        </authorList>
    </citation>
    <scope>NUCLEOTIDE SEQUENCE [LARGE SCALE GENOMIC DNA]</scope>
    <source>
        <strain evidence="1 2">CBS 83496</strain>
    </source>
</reference>
<name>A0A0D2BTY9_9EURO</name>
<dbReference type="AlphaFoldDB" id="A0A0D2BTY9"/>
<dbReference type="Proteomes" id="UP000054466">
    <property type="component" value="Unassembled WGS sequence"/>
</dbReference>
<organism evidence="1 2">
    <name type="scientific">Cladophialophora immunda</name>
    <dbReference type="NCBI Taxonomy" id="569365"/>
    <lineage>
        <taxon>Eukaryota</taxon>
        <taxon>Fungi</taxon>
        <taxon>Dikarya</taxon>
        <taxon>Ascomycota</taxon>
        <taxon>Pezizomycotina</taxon>
        <taxon>Eurotiomycetes</taxon>
        <taxon>Chaetothyriomycetidae</taxon>
        <taxon>Chaetothyriales</taxon>
        <taxon>Herpotrichiellaceae</taxon>
        <taxon>Cladophialophora</taxon>
    </lineage>
</organism>
<evidence type="ECO:0000313" key="2">
    <source>
        <dbReference type="Proteomes" id="UP000054466"/>
    </source>
</evidence>
<dbReference type="OrthoDB" id="10686580at2759"/>
<evidence type="ECO:0000313" key="1">
    <source>
        <dbReference type="EMBL" id="KIW21890.1"/>
    </source>
</evidence>
<proteinExistence type="predicted"/>
<dbReference type="Gene3D" id="3.80.10.10">
    <property type="entry name" value="Ribonuclease Inhibitor"/>
    <property type="match status" value="1"/>
</dbReference>
<keyword evidence="2" id="KW-1185">Reference proteome</keyword>
<sequence>MPRLANQAREIGNAAELQRRLPFVESPLGRLPGEILHLINHELTPPDSASFRLTCWYLVDLFNHVCCPIRPASHVWKVQYPLTALSRCEALQRELVERGCDIEHVTLFLPRKPCELHHIFTENIHEKDLADIWDLVSRMKRLRALDRNFRSGYGDRYLKTELPRTLTTLCLYCPNGLSKSRVPQIRLRELPELRELGVWGSLNYRSDRVELEVKDFVKSRQDTPRLRLLCLHQLSMSLNWLSFVGQSLRHLFLSGISTSTRLKRPVKFERLAVLEILWCDLGRLAWSIRKKFDCPHLSHFSMTGTYTNGDWFKLPRWAVEKHPLQTFALRVRAADPLECRNGLEGFFRFLVQRRDGSGTPRRCLVQSSCIDARVERGIRFESDILTTNACNKGPRDRNADGLAAKLQESLQTRAELLQWVDDKGVLYETRAPRSVWRTGPFYRESYVKGKHEESEERGR</sequence>
<dbReference type="GeneID" id="27351892"/>
<dbReference type="EMBL" id="KN847110">
    <property type="protein sequence ID" value="KIW21890.1"/>
    <property type="molecule type" value="Genomic_DNA"/>
</dbReference>